<dbReference type="EMBL" id="KZ679677">
    <property type="protein sequence ID" value="PTB57654.1"/>
    <property type="molecule type" value="Genomic_DNA"/>
</dbReference>
<proteinExistence type="predicted"/>
<reference evidence="1 2" key="1">
    <citation type="submission" date="2016-07" db="EMBL/GenBank/DDBJ databases">
        <title>Multiple horizontal gene transfer events from other fungi enriched the ability of initially mycotrophic Trichoderma (Ascomycota) to feed on dead plant biomass.</title>
        <authorList>
            <consortium name="DOE Joint Genome Institute"/>
            <person name="Aerts A."/>
            <person name="Atanasova L."/>
            <person name="Chenthamara K."/>
            <person name="Zhang J."/>
            <person name="Grujic M."/>
            <person name="Henrissat B."/>
            <person name="Kuo A."/>
            <person name="Salamov A."/>
            <person name="Lipzen A."/>
            <person name="Labutti K."/>
            <person name="Barry K."/>
            <person name="Miao Y."/>
            <person name="Rahimi M.J."/>
            <person name="Shen Q."/>
            <person name="Grigoriev I.V."/>
            <person name="Kubicek C.P."/>
            <person name="Druzhinina I.S."/>
        </authorList>
    </citation>
    <scope>NUCLEOTIDE SEQUENCE [LARGE SCALE GENOMIC DNA]</scope>
    <source>
        <strain evidence="1 2">CBS 226.95</strain>
    </source>
</reference>
<dbReference type="Proteomes" id="UP000241690">
    <property type="component" value="Unassembled WGS sequence"/>
</dbReference>
<organism evidence="1 2">
    <name type="scientific">Trichoderma harzianum CBS 226.95</name>
    <dbReference type="NCBI Taxonomy" id="983964"/>
    <lineage>
        <taxon>Eukaryota</taxon>
        <taxon>Fungi</taxon>
        <taxon>Dikarya</taxon>
        <taxon>Ascomycota</taxon>
        <taxon>Pezizomycotina</taxon>
        <taxon>Sordariomycetes</taxon>
        <taxon>Hypocreomycetidae</taxon>
        <taxon>Hypocreales</taxon>
        <taxon>Hypocreaceae</taxon>
        <taxon>Trichoderma</taxon>
    </lineage>
</organism>
<accession>A0A2T4AKQ0</accession>
<evidence type="ECO:0000313" key="1">
    <source>
        <dbReference type="EMBL" id="PTB57654.1"/>
    </source>
</evidence>
<sequence>MVLDIGPGIQLESNGARENVKHRTTRLALRRSSSMVSRHGMVWQRPGMNCSPAAEIHVKRADGESPHPLLTTGPLMQELHGSRGETFMLDLSTSLKASSPPLSAKKSPSSSTWIGCRLRIHTVRERSMAGCPYSYNGLQKRLKSPLLVQCQAANSLRLAAGFNPGRQHTDMDSILHIHPQFRRSIPGIRAHDKSVLDREHALRISAQTSSSLLEGTSTSAQRWCTYRVYVSLPSRSIRLWMSTVVNALASPSRVGSIGLSVPRLPSIACGKSHMGHRRNAAPRRMVGWAA</sequence>
<evidence type="ECO:0000313" key="2">
    <source>
        <dbReference type="Proteomes" id="UP000241690"/>
    </source>
</evidence>
<name>A0A2T4AKQ0_TRIHA</name>
<keyword evidence="2" id="KW-1185">Reference proteome</keyword>
<gene>
    <name evidence="1" type="ORF">M431DRAFT_347134</name>
</gene>
<dbReference type="AlphaFoldDB" id="A0A2T4AKQ0"/>
<dbReference type="GeneID" id="36623017"/>
<dbReference type="RefSeq" id="XP_024777331.1">
    <property type="nucleotide sequence ID" value="XM_024914452.1"/>
</dbReference>
<protein>
    <submittedName>
        <fullName evidence="1">Uncharacterized protein</fullName>
    </submittedName>
</protein>